<dbReference type="Pfam" id="PF10758">
    <property type="entry name" value="DUF2586"/>
    <property type="match status" value="1"/>
</dbReference>
<evidence type="ECO:0000313" key="2">
    <source>
        <dbReference type="EMBL" id="TDW59440.1"/>
    </source>
</evidence>
<name>A0A235CLG9_9GAMM</name>
<reference evidence="1 3" key="1">
    <citation type="submission" date="2017-08" db="EMBL/GenBank/DDBJ databases">
        <title>Draft Genome Sequence of the Marine Bacterium Oceanimonas baumannii ATCC 700832.</title>
        <authorList>
            <person name="Mcclelland W.D."/>
            <person name="Brennan M.A."/>
            <person name="Trachtenberg A.M."/>
            <person name="Maclea K.S."/>
        </authorList>
    </citation>
    <scope>NUCLEOTIDE SEQUENCE [LARGE SCALE GENOMIC DNA]</scope>
    <source>
        <strain evidence="1 3">ATCC 700832</strain>
    </source>
</reference>
<reference evidence="2 4" key="2">
    <citation type="submission" date="2019-03" db="EMBL/GenBank/DDBJ databases">
        <title>Genomic Encyclopedia of Archaeal and Bacterial Type Strains, Phase II (KMG-II): from individual species to whole genera.</title>
        <authorList>
            <person name="Goeker M."/>
        </authorList>
    </citation>
    <scope>NUCLEOTIDE SEQUENCE [LARGE SCALE GENOMIC DNA]</scope>
    <source>
        <strain evidence="2 4">DSM 15594</strain>
    </source>
</reference>
<dbReference type="Proteomes" id="UP000295058">
    <property type="component" value="Unassembled WGS sequence"/>
</dbReference>
<evidence type="ECO:0000313" key="1">
    <source>
        <dbReference type="EMBL" id="OYD24695.1"/>
    </source>
</evidence>
<dbReference type="AlphaFoldDB" id="A0A235CLG9"/>
<dbReference type="InterPro" id="IPR019694">
    <property type="entry name" value="Phage_HP1_Orf23"/>
</dbReference>
<dbReference type="EMBL" id="NQJF01000006">
    <property type="protein sequence ID" value="OYD24695.1"/>
    <property type="molecule type" value="Genomic_DNA"/>
</dbReference>
<organism evidence="1 3">
    <name type="scientific">Oceanimonas baumannii</name>
    <dbReference type="NCBI Taxonomy" id="129578"/>
    <lineage>
        <taxon>Bacteria</taxon>
        <taxon>Pseudomonadati</taxon>
        <taxon>Pseudomonadota</taxon>
        <taxon>Gammaproteobacteria</taxon>
        <taxon>Aeromonadales</taxon>
        <taxon>Aeromonadaceae</taxon>
        <taxon>Oceanimonas</taxon>
    </lineage>
</organism>
<dbReference type="RefSeq" id="WP_094278111.1">
    <property type="nucleotide sequence ID" value="NZ_NQJF01000006.1"/>
</dbReference>
<comment type="caution">
    <text evidence="1">The sequence shown here is derived from an EMBL/GenBank/DDBJ whole genome shotgun (WGS) entry which is preliminary data.</text>
</comment>
<gene>
    <name evidence="1" type="ORF">B6S09_08715</name>
    <name evidence="2" type="ORF">LY04_01691</name>
</gene>
<dbReference type="OrthoDB" id="5596652at2"/>
<keyword evidence="4" id="KW-1185">Reference proteome</keyword>
<evidence type="ECO:0000313" key="3">
    <source>
        <dbReference type="Proteomes" id="UP000243640"/>
    </source>
</evidence>
<sequence length="374" mass="40501">MTPKIQINNLNQMQGPTEEVERHFLFVGQATKNNGKLLSINTQSDLDDLLGVNASPMKTNIKAAMQNAGQNWSAHAHALALGEDWTAAVLAAQKVASFEAVVLLEPVTTAEQINAAQALRNQLIATWGRWQFMILATNGIVTDGAEPQDWPAYEADMVALADGIAADGVMLVPQLHGNNAGVMAGRLCNRAVTVADTPMRVKTGAVVGLGPVPVDSNGTELSLATLQTLEAARYSVPWWFPDYDGVYWADGNMLDVSGGDYQVVENRRVADKVARKLRIRAIGRIGDRQLNSTPGSIAAAKLYFMRDLRVMSRGVTIAGVTFPGEVMPPEDGDIAIEWLSKYEVAIYAMARPYDCPKKITINIILDLSNPGDNQ</sequence>
<dbReference type="Proteomes" id="UP000243640">
    <property type="component" value="Unassembled WGS sequence"/>
</dbReference>
<dbReference type="EMBL" id="SODO01000005">
    <property type="protein sequence ID" value="TDW59440.1"/>
    <property type="molecule type" value="Genomic_DNA"/>
</dbReference>
<accession>A0A235CLG9</accession>
<proteinExistence type="predicted"/>
<evidence type="ECO:0000313" key="4">
    <source>
        <dbReference type="Proteomes" id="UP000295058"/>
    </source>
</evidence>
<protein>
    <submittedName>
        <fullName evidence="1">Phage tail protein</fullName>
    </submittedName>
    <submittedName>
        <fullName evidence="2">Uncharacterized protein DUF2586</fullName>
    </submittedName>
</protein>